<accession>A0A1U9ZA07</accession>
<evidence type="ECO:0000256" key="3">
    <source>
        <dbReference type="ARBA" id="ARBA00023163"/>
    </source>
</evidence>
<dbReference type="AlphaFoldDB" id="A0A1U9ZA07"/>
<dbReference type="GO" id="GO:0003677">
    <property type="term" value="F:DNA binding"/>
    <property type="evidence" value="ECO:0007669"/>
    <property type="project" value="UniProtKB-KW"/>
</dbReference>
<dbReference type="KEGG" id="mmed:Mame_05252"/>
<feature type="domain" description="HTH gntR-type" evidence="4">
    <location>
        <begin position="37"/>
        <end position="104"/>
    </location>
</feature>
<dbReference type="PROSITE" id="PS50949">
    <property type="entry name" value="HTH_GNTR"/>
    <property type="match status" value="1"/>
</dbReference>
<evidence type="ECO:0000256" key="2">
    <source>
        <dbReference type="ARBA" id="ARBA00023125"/>
    </source>
</evidence>
<evidence type="ECO:0000256" key="1">
    <source>
        <dbReference type="ARBA" id="ARBA00023015"/>
    </source>
</evidence>
<dbReference type="Pfam" id="PF07729">
    <property type="entry name" value="FCD"/>
    <property type="match status" value="1"/>
</dbReference>
<geneLocation type="plasmid" evidence="6">
    <name>pmm170</name>
</geneLocation>
<dbReference type="InterPro" id="IPR008920">
    <property type="entry name" value="TF_FadR/GntR_C"/>
</dbReference>
<dbReference type="Proteomes" id="UP000191135">
    <property type="component" value="Plasmid pMM170"/>
</dbReference>
<sequence length="253" mass="29197">MRLNADNHGTDKNLGMQTPTMTLAFDMMRQETSIGRPMASSRIYNDLRQRILSLDLPPGTALTRADLAREYDVSQTPLRDAMQRLEQDGLIRIYPQSKTLVTRINLDQIREALFLRQALETEVAMKLATTPSPATMDRLREVIAMQRLVAADNTKLRRFQELDEYFHYVMFEGAGHPNLHALLRSQTGDMDRVRRLQTHSEERLGLILQGHERIVAAIESGVVEAAIREIRFHTHKPDDWADEYRALHEDYFI</sequence>
<evidence type="ECO:0000259" key="4">
    <source>
        <dbReference type="PROSITE" id="PS50949"/>
    </source>
</evidence>
<dbReference type="InterPro" id="IPR036388">
    <property type="entry name" value="WH-like_DNA-bd_sf"/>
</dbReference>
<dbReference type="InterPro" id="IPR036390">
    <property type="entry name" value="WH_DNA-bd_sf"/>
</dbReference>
<dbReference type="SUPFAM" id="SSF48008">
    <property type="entry name" value="GntR ligand-binding domain-like"/>
    <property type="match status" value="1"/>
</dbReference>
<keyword evidence="1" id="KW-0805">Transcription regulation</keyword>
<dbReference type="SMART" id="SM00895">
    <property type="entry name" value="FCD"/>
    <property type="match status" value="1"/>
</dbReference>
<dbReference type="SMART" id="SM00345">
    <property type="entry name" value="HTH_GNTR"/>
    <property type="match status" value="1"/>
</dbReference>
<evidence type="ECO:0000313" key="5">
    <source>
        <dbReference type="EMBL" id="AQZ54543.1"/>
    </source>
</evidence>
<dbReference type="Pfam" id="PF00392">
    <property type="entry name" value="GntR"/>
    <property type="match status" value="1"/>
</dbReference>
<evidence type="ECO:0000313" key="6">
    <source>
        <dbReference type="Proteomes" id="UP000191135"/>
    </source>
</evidence>
<dbReference type="PANTHER" id="PTHR43537">
    <property type="entry name" value="TRANSCRIPTIONAL REGULATOR, GNTR FAMILY"/>
    <property type="match status" value="1"/>
</dbReference>
<keyword evidence="3" id="KW-0804">Transcription</keyword>
<dbReference type="PANTHER" id="PTHR43537:SF45">
    <property type="entry name" value="GNTR FAMILY REGULATORY PROTEIN"/>
    <property type="match status" value="1"/>
</dbReference>
<name>A0A1U9ZA07_9HYPH</name>
<dbReference type="EMBL" id="CP020333">
    <property type="protein sequence ID" value="AQZ54543.1"/>
    <property type="molecule type" value="Genomic_DNA"/>
</dbReference>
<dbReference type="Gene3D" id="1.10.10.10">
    <property type="entry name" value="Winged helix-like DNA-binding domain superfamily/Winged helix DNA-binding domain"/>
    <property type="match status" value="1"/>
</dbReference>
<gene>
    <name evidence="5" type="primary">ydfH_16</name>
    <name evidence="5" type="ORF">Mame_05252</name>
</gene>
<dbReference type="InterPro" id="IPR000524">
    <property type="entry name" value="Tscrpt_reg_HTH_GntR"/>
</dbReference>
<keyword evidence="6" id="KW-1185">Reference proteome</keyword>
<dbReference type="eggNOG" id="COG1802">
    <property type="taxonomic scope" value="Bacteria"/>
</dbReference>
<dbReference type="GO" id="GO:0003700">
    <property type="term" value="F:DNA-binding transcription factor activity"/>
    <property type="evidence" value="ECO:0007669"/>
    <property type="project" value="InterPro"/>
</dbReference>
<proteinExistence type="predicted"/>
<dbReference type="SUPFAM" id="SSF46785">
    <property type="entry name" value="Winged helix' DNA-binding domain"/>
    <property type="match status" value="1"/>
</dbReference>
<keyword evidence="2" id="KW-0238">DNA-binding</keyword>
<reference evidence="5 6" key="1">
    <citation type="submission" date="2017-03" db="EMBL/GenBank/DDBJ databases">
        <title>Foreign affairs: Plasmid Transfer between Roseobacters and Rhizobia.</title>
        <authorList>
            <person name="Bartling P."/>
            <person name="Bunk B."/>
            <person name="Overmann J."/>
            <person name="Brinkmann H."/>
            <person name="Petersen J."/>
        </authorList>
    </citation>
    <scope>NUCLEOTIDE SEQUENCE [LARGE SCALE GENOMIC DNA]</scope>
    <source>
        <strain evidence="5 6">MACL11</strain>
        <plasmid evidence="6">Plasmid pmm170</plasmid>
    </source>
</reference>
<organism evidence="5 6">
    <name type="scientific">Martelella mediterranea DSM 17316</name>
    <dbReference type="NCBI Taxonomy" id="1122214"/>
    <lineage>
        <taxon>Bacteria</taxon>
        <taxon>Pseudomonadati</taxon>
        <taxon>Pseudomonadota</taxon>
        <taxon>Alphaproteobacteria</taxon>
        <taxon>Hyphomicrobiales</taxon>
        <taxon>Aurantimonadaceae</taxon>
        <taxon>Martelella</taxon>
    </lineage>
</organism>
<dbReference type="CDD" id="cd07377">
    <property type="entry name" value="WHTH_GntR"/>
    <property type="match status" value="1"/>
</dbReference>
<dbReference type="InterPro" id="IPR011711">
    <property type="entry name" value="GntR_C"/>
</dbReference>
<keyword evidence="5" id="KW-0614">Plasmid</keyword>
<protein>
    <submittedName>
        <fullName evidence="5">Putative HTH-type transcriptional regulator YdfH</fullName>
    </submittedName>
</protein>
<dbReference type="Gene3D" id="1.20.120.530">
    <property type="entry name" value="GntR ligand-binding domain-like"/>
    <property type="match status" value="1"/>
</dbReference>